<name>A0ABD6ETJ7_9BILA</name>
<reference evidence="1 2" key="1">
    <citation type="submission" date="2024-08" db="EMBL/GenBank/DDBJ databases">
        <title>Gnathostoma spinigerum genome.</title>
        <authorList>
            <person name="Gonzalez-Bertolin B."/>
            <person name="Monzon S."/>
            <person name="Zaballos A."/>
            <person name="Jimenez P."/>
            <person name="Dekumyoy P."/>
            <person name="Varona S."/>
            <person name="Cuesta I."/>
            <person name="Sumanam S."/>
            <person name="Adisakwattana P."/>
            <person name="Gasser R.B."/>
            <person name="Hernandez-Gonzalez A."/>
            <person name="Young N.D."/>
            <person name="Perteguer M.J."/>
        </authorList>
    </citation>
    <scope>NUCLEOTIDE SEQUENCE [LARGE SCALE GENOMIC DNA]</scope>
    <source>
        <strain evidence="1">AL3</strain>
        <tissue evidence="1">Liver</tissue>
    </source>
</reference>
<dbReference type="Proteomes" id="UP001608902">
    <property type="component" value="Unassembled WGS sequence"/>
</dbReference>
<dbReference type="EMBL" id="JBGFUD010005456">
    <property type="protein sequence ID" value="MFH4980368.1"/>
    <property type="molecule type" value="Genomic_DNA"/>
</dbReference>
<evidence type="ECO:0000313" key="2">
    <source>
        <dbReference type="Proteomes" id="UP001608902"/>
    </source>
</evidence>
<dbReference type="AlphaFoldDB" id="A0ABD6ETJ7"/>
<organism evidence="1 2">
    <name type="scientific">Gnathostoma spinigerum</name>
    <dbReference type="NCBI Taxonomy" id="75299"/>
    <lineage>
        <taxon>Eukaryota</taxon>
        <taxon>Metazoa</taxon>
        <taxon>Ecdysozoa</taxon>
        <taxon>Nematoda</taxon>
        <taxon>Chromadorea</taxon>
        <taxon>Rhabditida</taxon>
        <taxon>Spirurina</taxon>
        <taxon>Gnathostomatomorpha</taxon>
        <taxon>Gnathostomatoidea</taxon>
        <taxon>Gnathostomatidae</taxon>
        <taxon>Gnathostoma</taxon>
    </lineage>
</organism>
<protein>
    <submittedName>
        <fullName evidence="1">Uncharacterized protein</fullName>
    </submittedName>
</protein>
<proteinExistence type="predicted"/>
<sequence>MKYKGMISASRVVTMKISILNDHRLSPPGICALQQNVLSTFTYEIRNGKVILKSLSRTKAKVILMKLKNVVMNNETCGFQIIVVSEFPLYLPQNADITGFYSRIPIIL</sequence>
<comment type="caution">
    <text evidence="1">The sequence shown here is derived from an EMBL/GenBank/DDBJ whole genome shotgun (WGS) entry which is preliminary data.</text>
</comment>
<accession>A0ABD6ETJ7</accession>
<gene>
    <name evidence="1" type="ORF">AB6A40_007077</name>
</gene>
<keyword evidence="2" id="KW-1185">Reference proteome</keyword>
<evidence type="ECO:0000313" key="1">
    <source>
        <dbReference type="EMBL" id="MFH4980368.1"/>
    </source>
</evidence>